<protein>
    <recommendedName>
        <fullName evidence="4">SMODS-associated and fused to various effectors domain-containing protein</fullName>
    </recommendedName>
</protein>
<dbReference type="Proteomes" id="UP001352223">
    <property type="component" value="Unassembled WGS sequence"/>
</dbReference>
<evidence type="ECO:0008006" key="4">
    <source>
        <dbReference type="Google" id="ProtNLM"/>
    </source>
</evidence>
<reference evidence="2 3" key="1">
    <citation type="submission" date="2022-10" db="EMBL/GenBank/DDBJ databases">
        <authorList>
            <person name="Xie J."/>
            <person name="Shen N."/>
        </authorList>
    </citation>
    <scope>NUCLEOTIDE SEQUENCE [LARGE SCALE GENOMIC DNA]</scope>
    <source>
        <strain evidence="2 3">DSM 41681</strain>
    </source>
</reference>
<keyword evidence="1" id="KW-1133">Transmembrane helix</keyword>
<comment type="caution">
    <text evidence="2">The sequence shown here is derived from an EMBL/GenBank/DDBJ whole genome shotgun (WGS) entry which is preliminary data.</text>
</comment>
<evidence type="ECO:0000313" key="3">
    <source>
        <dbReference type="Proteomes" id="UP001352223"/>
    </source>
</evidence>
<name>A0ABU6C5S6_9ACTN</name>
<keyword evidence="1" id="KW-0812">Transmembrane</keyword>
<dbReference type="EMBL" id="JAOZYB010000035">
    <property type="protein sequence ID" value="MEB3960067.1"/>
    <property type="molecule type" value="Genomic_DNA"/>
</dbReference>
<evidence type="ECO:0000313" key="2">
    <source>
        <dbReference type="EMBL" id="MEB3960067.1"/>
    </source>
</evidence>
<accession>A0ABU6C5S6</accession>
<gene>
    <name evidence="2" type="ORF">OKJ48_07350</name>
</gene>
<feature type="transmembrane region" description="Helical" evidence="1">
    <location>
        <begin position="57"/>
        <end position="74"/>
    </location>
</feature>
<keyword evidence="3" id="KW-1185">Reference proteome</keyword>
<proteinExistence type="predicted"/>
<organism evidence="2 3">
    <name type="scientific">Streptomyces kunmingensis</name>
    <dbReference type="NCBI Taxonomy" id="68225"/>
    <lineage>
        <taxon>Bacteria</taxon>
        <taxon>Bacillati</taxon>
        <taxon>Actinomycetota</taxon>
        <taxon>Actinomycetes</taxon>
        <taxon>Kitasatosporales</taxon>
        <taxon>Streptomycetaceae</taxon>
        <taxon>Streptomyces</taxon>
    </lineage>
</organism>
<evidence type="ECO:0000256" key="1">
    <source>
        <dbReference type="SAM" id="Phobius"/>
    </source>
</evidence>
<keyword evidence="1" id="KW-0472">Membrane</keyword>
<sequence>MTRNGGGRGVGDRGWWTTFQERYELWAMRALLLGLVVTGLVAGFVDPVGDAIADKTPVGGALLSLVAFVLYEAIKKLTAALEARDSRTVTAATMRGFGDEVVAAFGTGKTDICVLGYTGETLLHEIGQGLRTLAGGAGQDNGVRIRILVPDFSKPRLVPSKLVNGRAVDDRGFRGTIEAKCRSVATDVQSMVDGLHPSVRSARRITCEYQVYDGIPDVKLVILNEETVLYGFYDAATVRFLDGAEFRDPSGADTSLTRVSVADSGGSAAGLVKEWRVFFDSRWGVSAPPSWRRTPLPGQV</sequence>
<feature type="transmembrane region" description="Helical" evidence="1">
    <location>
        <begin position="26"/>
        <end position="45"/>
    </location>
</feature>
<dbReference type="RefSeq" id="WP_324767079.1">
    <property type="nucleotide sequence ID" value="NZ_BAAATS010000002.1"/>
</dbReference>